<feature type="compositionally biased region" description="Acidic residues" evidence="7">
    <location>
        <begin position="200"/>
        <end position="215"/>
    </location>
</feature>
<keyword evidence="9" id="KW-1185">Reference proteome</keyword>
<evidence type="ECO:0000256" key="7">
    <source>
        <dbReference type="SAM" id="MobiDB-lite"/>
    </source>
</evidence>
<dbReference type="InterPro" id="IPR051151">
    <property type="entry name" value="Group_II_Decarboxylase"/>
</dbReference>
<dbReference type="PANTHER" id="PTHR46101">
    <property type="match status" value="1"/>
</dbReference>
<keyword evidence="8" id="KW-0808">Transferase</keyword>
<evidence type="ECO:0000313" key="8">
    <source>
        <dbReference type="EMBL" id="KAF5836810.1"/>
    </source>
</evidence>
<evidence type="ECO:0000313" key="9">
    <source>
        <dbReference type="Proteomes" id="UP000815325"/>
    </source>
</evidence>
<comment type="cofactor">
    <cofactor evidence="1 6">
        <name>pyridoxal 5'-phosphate</name>
        <dbReference type="ChEBI" id="CHEBI:597326"/>
    </cofactor>
</comment>
<dbReference type="Gene3D" id="3.90.1150.10">
    <property type="entry name" value="Aspartate Aminotransferase, domain 1"/>
    <property type="match status" value="1"/>
</dbReference>
<dbReference type="Pfam" id="PF00282">
    <property type="entry name" value="Pyridoxal_deC"/>
    <property type="match status" value="1"/>
</dbReference>
<keyword evidence="5 6" id="KW-0456">Lyase</keyword>
<dbReference type="Proteomes" id="UP000815325">
    <property type="component" value="Unassembled WGS sequence"/>
</dbReference>
<dbReference type="InterPro" id="IPR015424">
    <property type="entry name" value="PyrdxlP-dep_Trfase"/>
</dbReference>
<dbReference type="SUPFAM" id="SSF53383">
    <property type="entry name" value="PLP-dependent transferases"/>
    <property type="match status" value="1"/>
</dbReference>
<reference evidence="8" key="1">
    <citation type="submission" date="2017-08" db="EMBL/GenBank/DDBJ databases">
        <authorList>
            <person name="Polle J.E."/>
            <person name="Barry K."/>
            <person name="Cushman J."/>
            <person name="Schmutz J."/>
            <person name="Tran D."/>
            <person name="Hathwaick L.T."/>
            <person name="Yim W.C."/>
            <person name="Jenkins J."/>
            <person name="Mckie-Krisberg Z.M."/>
            <person name="Prochnik S."/>
            <person name="Lindquist E."/>
            <person name="Dockter R.B."/>
            <person name="Adam C."/>
            <person name="Molina H."/>
            <person name="Bunkerborg J."/>
            <person name="Jin E."/>
            <person name="Buchheim M."/>
            <person name="Magnuson J."/>
        </authorList>
    </citation>
    <scope>NUCLEOTIDE SEQUENCE</scope>
    <source>
        <strain evidence="8">CCAP 19/18</strain>
    </source>
</reference>
<sequence>MLHATCNSRASPTLLTQAPMVTFRKPIGSVSVSGHKFVGAPVPCGVVITRFKLVMALSSDVEYLNSRDATIMGSRNGHAPIYLWYTLTRKGYDGMQRDVEKCMRNAHVLKDMLESVGIKTMLNELSNTVVFERPLEEAFVRKWQLACENDIAHVVVMPNITIAKLEEFVQDLIQSRGRMAIAAAKRVASNARATEHAELEDGDDDEEEEEGQDKQ</sequence>
<evidence type="ECO:0000256" key="4">
    <source>
        <dbReference type="ARBA" id="ARBA00022898"/>
    </source>
</evidence>
<dbReference type="EMBL" id="MU069642">
    <property type="protein sequence ID" value="KAF5836810.1"/>
    <property type="molecule type" value="Genomic_DNA"/>
</dbReference>
<keyword evidence="4 6" id="KW-0663">Pyridoxal phosphate</keyword>
<evidence type="ECO:0000256" key="6">
    <source>
        <dbReference type="RuleBase" id="RU000382"/>
    </source>
</evidence>
<dbReference type="PANTHER" id="PTHR46101:SF2">
    <property type="entry name" value="SERINE DECARBOXYLASE"/>
    <property type="match status" value="1"/>
</dbReference>
<comment type="caution">
    <text evidence="8">The sequence shown here is derived from an EMBL/GenBank/DDBJ whole genome shotgun (WGS) entry which is preliminary data.</text>
</comment>
<keyword evidence="3" id="KW-0210">Decarboxylase</keyword>
<evidence type="ECO:0000256" key="1">
    <source>
        <dbReference type="ARBA" id="ARBA00001933"/>
    </source>
</evidence>
<dbReference type="InterPro" id="IPR015422">
    <property type="entry name" value="PyrdxlP-dep_Trfase_small"/>
</dbReference>
<accession>A0ABQ7GQC5</accession>
<protein>
    <submittedName>
        <fullName evidence="8">Pyridoxal phosphate-dependent transferase</fullName>
    </submittedName>
</protein>
<dbReference type="GO" id="GO:0016740">
    <property type="term" value="F:transferase activity"/>
    <property type="evidence" value="ECO:0007669"/>
    <property type="project" value="UniProtKB-KW"/>
</dbReference>
<comment type="similarity">
    <text evidence="2 6">Belongs to the group II decarboxylase family.</text>
</comment>
<dbReference type="Gene3D" id="3.40.640.10">
    <property type="entry name" value="Type I PLP-dependent aspartate aminotransferase-like (Major domain)"/>
    <property type="match status" value="1"/>
</dbReference>
<evidence type="ECO:0000256" key="2">
    <source>
        <dbReference type="ARBA" id="ARBA00009533"/>
    </source>
</evidence>
<organism evidence="8 9">
    <name type="scientific">Dunaliella salina</name>
    <name type="common">Green alga</name>
    <name type="synonym">Protococcus salinus</name>
    <dbReference type="NCBI Taxonomy" id="3046"/>
    <lineage>
        <taxon>Eukaryota</taxon>
        <taxon>Viridiplantae</taxon>
        <taxon>Chlorophyta</taxon>
        <taxon>core chlorophytes</taxon>
        <taxon>Chlorophyceae</taxon>
        <taxon>CS clade</taxon>
        <taxon>Chlamydomonadales</taxon>
        <taxon>Dunaliellaceae</taxon>
        <taxon>Dunaliella</taxon>
    </lineage>
</organism>
<dbReference type="InterPro" id="IPR021115">
    <property type="entry name" value="Pyridoxal-P_BS"/>
</dbReference>
<dbReference type="PROSITE" id="PS00392">
    <property type="entry name" value="DDC_GAD_HDC_YDC"/>
    <property type="match status" value="1"/>
</dbReference>
<dbReference type="InterPro" id="IPR015421">
    <property type="entry name" value="PyrdxlP-dep_Trfase_major"/>
</dbReference>
<proteinExistence type="inferred from homology"/>
<name>A0ABQ7GQC5_DUNSA</name>
<dbReference type="InterPro" id="IPR002129">
    <property type="entry name" value="PyrdxlP-dep_de-COase"/>
</dbReference>
<feature type="region of interest" description="Disordered" evidence="7">
    <location>
        <begin position="189"/>
        <end position="215"/>
    </location>
</feature>
<gene>
    <name evidence="8" type="ORF">DUNSADRAFT_5389</name>
</gene>
<evidence type="ECO:0000256" key="5">
    <source>
        <dbReference type="ARBA" id="ARBA00023239"/>
    </source>
</evidence>
<evidence type="ECO:0000256" key="3">
    <source>
        <dbReference type="ARBA" id="ARBA00022793"/>
    </source>
</evidence>